<evidence type="ECO:0000256" key="8">
    <source>
        <dbReference type="ARBA" id="ARBA00022967"/>
    </source>
</evidence>
<gene>
    <name evidence="14" type="ORF">KK078_19960</name>
</gene>
<dbReference type="PROSITE" id="PS50846">
    <property type="entry name" value="HMA_2"/>
    <property type="match status" value="1"/>
</dbReference>
<dbReference type="SFLD" id="SFLDF00027">
    <property type="entry name" value="p-type_atpase"/>
    <property type="match status" value="1"/>
</dbReference>
<evidence type="ECO:0000256" key="11">
    <source>
        <dbReference type="RuleBase" id="RU362081"/>
    </source>
</evidence>
<dbReference type="InterPro" id="IPR006121">
    <property type="entry name" value="HMA_dom"/>
</dbReference>
<feature type="transmembrane region" description="Helical" evidence="11">
    <location>
        <begin position="469"/>
        <end position="492"/>
    </location>
</feature>
<dbReference type="AlphaFoldDB" id="A0AAP2DBU6"/>
<comment type="similarity">
    <text evidence="2 11">Belongs to the cation transport ATPase (P-type) (TC 3.A.3) family. Type IB subfamily.</text>
</comment>
<dbReference type="Gene3D" id="3.40.50.1000">
    <property type="entry name" value="HAD superfamily/HAD-like"/>
    <property type="match status" value="1"/>
</dbReference>
<dbReference type="PROSITE" id="PS00154">
    <property type="entry name" value="ATPASE_E1_E2"/>
    <property type="match status" value="1"/>
</dbReference>
<feature type="transmembrane region" description="Helical" evidence="11">
    <location>
        <begin position="810"/>
        <end position="832"/>
    </location>
</feature>
<dbReference type="EMBL" id="JAHESC010000032">
    <property type="protein sequence ID" value="MBT1688854.1"/>
    <property type="molecule type" value="Genomic_DNA"/>
</dbReference>
<dbReference type="PRINTS" id="PR00943">
    <property type="entry name" value="CUATPASE"/>
</dbReference>
<dbReference type="InterPro" id="IPR017969">
    <property type="entry name" value="Heavy-metal-associated_CS"/>
</dbReference>
<dbReference type="InterPro" id="IPR008250">
    <property type="entry name" value="ATPase_P-typ_transduc_dom_A_sf"/>
</dbReference>
<keyword evidence="15" id="KW-1185">Reference proteome</keyword>
<evidence type="ECO:0000256" key="12">
    <source>
        <dbReference type="SAM" id="MobiDB-lite"/>
    </source>
</evidence>
<evidence type="ECO:0000313" key="14">
    <source>
        <dbReference type="EMBL" id="MBT1688854.1"/>
    </source>
</evidence>
<dbReference type="FunFam" id="2.70.150.10:FF:000020">
    <property type="entry name" value="Copper-exporting P-type ATPase A"/>
    <property type="match status" value="1"/>
</dbReference>
<dbReference type="SFLD" id="SFLDS00003">
    <property type="entry name" value="Haloacid_Dehalogenase"/>
    <property type="match status" value="1"/>
</dbReference>
<dbReference type="Pfam" id="PF19335">
    <property type="entry name" value="HMBD"/>
    <property type="match status" value="2"/>
</dbReference>
<dbReference type="InterPro" id="IPR001757">
    <property type="entry name" value="P_typ_ATPase"/>
</dbReference>
<dbReference type="PANTHER" id="PTHR43520">
    <property type="entry name" value="ATP7, ISOFORM B"/>
    <property type="match status" value="1"/>
</dbReference>
<keyword evidence="6 11" id="KW-0547">Nucleotide-binding</keyword>
<dbReference type="NCBIfam" id="TIGR01525">
    <property type="entry name" value="ATPase-IB_hvy"/>
    <property type="match status" value="1"/>
</dbReference>
<dbReference type="Pfam" id="PF00122">
    <property type="entry name" value="E1-E2_ATPase"/>
    <property type="match status" value="1"/>
</dbReference>
<evidence type="ECO:0000256" key="10">
    <source>
        <dbReference type="ARBA" id="ARBA00023136"/>
    </source>
</evidence>
<evidence type="ECO:0000256" key="2">
    <source>
        <dbReference type="ARBA" id="ARBA00006024"/>
    </source>
</evidence>
<dbReference type="InterPro" id="IPR023298">
    <property type="entry name" value="ATPase_P-typ_TM_dom_sf"/>
</dbReference>
<evidence type="ECO:0000256" key="4">
    <source>
        <dbReference type="ARBA" id="ARBA00022692"/>
    </source>
</evidence>
<accession>A0AAP2DBU6</accession>
<reference evidence="14 15" key="1">
    <citation type="submission" date="2021-05" db="EMBL/GenBank/DDBJ databases">
        <title>A Polyphasic approach of four new species of the genus Ohtaekwangia: Ohtaekwangia histidinii sp. nov., Ohtaekwangia cretensis sp. nov., Ohtaekwangia indiensis sp. nov., Ohtaekwangia reichenbachii sp. nov. from diverse environment.</title>
        <authorList>
            <person name="Octaviana S."/>
        </authorList>
    </citation>
    <scope>NUCLEOTIDE SEQUENCE [LARGE SCALE GENOMIC DNA]</scope>
    <source>
        <strain evidence="14 15">PWU37</strain>
    </source>
</reference>
<dbReference type="GO" id="GO:0005524">
    <property type="term" value="F:ATP binding"/>
    <property type="evidence" value="ECO:0007669"/>
    <property type="project" value="UniProtKB-UniRule"/>
</dbReference>
<organism evidence="14 15">
    <name type="scientific">Dawidia soli</name>
    <dbReference type="NCBI Taxonomy" id="2782352"/>
    <lineage>
        <taxon>Bacteria</taxon>
        <taxon>Pseudomonadati</taxon>
        <taxon>Bacteroidota</taxon>
        <taxon>Cytophagia</taxon>
        <taxon>Cytophagales</taxon>
        <taxon>Chryseotaleaceae</taxon>
        <taxon>Dawidia</taxon>
    </lineage>
</organism>
<name>A0AAP2DBU6_9BACT</name>
<proteinExistence type="inferred from homology"/>
<evidence type="ECO:0000256" key="5">
    <source>
        <dbReference type="ARBA" id="ARBA00022723"/>
    </source>
</evidence>
<dbReference type="SUPFAM" id="SSF55008">
    <property type="entry name" value="HMA, heavy metal-associated domain"/>
    <property type="match status" value="1"/>
</dbReference>
<dbReference type="InterPro" id="IPR059000">
    <property type="entry name" value="ATPase_P-type_domA"/>
</dbReference>
<evidence type="ECO:0000256" key="9">
    <source>
        <dbReference type="ARBA" id="ARBA00022989"/>
    </source>
</evidence>
<keyword evidence="4 11" id="KW-0812">Transmembrane</keyword>
<feature type="domain" description="HMA" evidence="13">
    <location>
        <begin position="1"/>
        <end position="65"/>
    </location>
</feature>
<comment type="caution">
    <text evidence="14">The sequence shown here is derived from an EMBL/GenBank/DDBJ whole genome shotgun (WGS) entry which is preliminary data.</text>
</comment>
<feature type="transmembrane region" description="Helical" evidence="11">
    <location>
        <begin position="287"/>
        <end position="307"/>
    </location>
</feature>
<dbReference type="GO" id="GO:0060003">
    <property type="term" value="P:copper ion export"/>
    <property type="evidence" value="ECO:0007669"/>
    <property type="project" value="UniProtKB-ARBA"/>
</dbReference>
<dbReference type="PANTHER" id="PTHR43520:SF8">
    <property type="entry name" value="P-TYPE CU(+) TRANSPORTER"/>
    <property type="match status" value="1"/>
</dbReference>
<dbReference type="InterPro" id="IPR036163">
    <property type="entry name" value="HMA_dom_sf"/>
</dbReference>
<evidence type="ECO:0000256" key="1">
    <source>
        <dbReference type="ARBA" id="ARBA00004651"/>
    </source>
</evidence>
<dbReference type="SFLD" id="SFLDG00002">
    <property type="entry name" value="C1.7:_P-type_atpase_like"/>
    <property type="match status" value="1"/>
</dbReference>
<dbReference type="GO" id="GO:0043682">
    <property type="term" value="F:P-type divalent copper transporter activity"/>
    <property type="evidence" value="ECO:0007669"/>
    <property type="project" value="TreeGrafter"/>
</dbReference>
<keyword evidence="3 11" id="KW-1003">Cell membrane</keyword>
<dbReference type="GO" id="GO:0016887">
    <property type="term" value="F:ATP hydrolysis activity"/>
    <property type="evidence" value="ECO:0007669"/>
    <property type="project" value="InterPro"/>
</dbReference>
<dbReference type="InterPro" id="IPR045800">
    <property type="entry name" value="HMBD"/>
</dbReference>
<feature type="region of interest" description="Disordered" evidence="12">
    <location>
        <begin position="74"/>
        <end position="96"/>
    </location>
</feature>
<keyword evidence="5 11" id="KW-0479">Metal-binding</keyword>
<keyword evidence="7 11" id="KW-0067">ATP-binding</keyword>
<feature type="transmembrane region" description="Helical" evidence="11">
    <location>
        <begin position="441"/>
        <end position="463"/>
    </location>
</feature>
<dbReference type="CDD" id="cd00371">
    <property type="entry name" value="HMA"/>
    <property type="match status" value="1"/>
</dbReference>
<feature type="transmembrane region" description="Helical" evidence="11">
    <location>
        <begin position="249"/>
        <end position="275"/>
    </location>
</feature>
<dbReference type="CDD" id="cd02094">
    <property type="entry name" value="P-type_ATPase_Cu-like"/>
    <property type="match status" value="1"/>
</dbReference>
<feature type="transmembrane region" description="Helical" evidence="11">
    <location>
        <begin position="785"/>
        <end position="804"/>
    </location>
</feature>
<comment type="subcellular location">
    <subcellularLocation>
        <location evidence="1">Cell membrane</location>
        <topology evidence="1">Multi-pass membrane protein</topology>
    </subcellularLocation>
</comment>
<dbReference type="RefSeq" id="WP_254092082.1">
    <property type="nucleotide sequence ID" value="NZ_JAHESC010000032.1"/>
</dbReference>
<dbReference type="GO" id="GO:0005886">
    <property type="term" value="C:plasma membrane"/>
    <property type="evidence" value="ECO:0007669"/>
    <property type="project" value="UniProtKB-SubCell"/>
</dbReference>
<dbReference type="InterPro" id="IPR018303">
    <property type="entry name" value="ATPase_P-typ_P_site"/>
</dbReference>
<dbReference type="Gene3D" id="3.40.1110.10">
    <property type="entry name" value="Calcium-transporting ATPase, cytoplasmic domain N"/>
    <property type="match status" value="1"/>
</dbReference>
<dbReference type="NCBIfam" id="TIGR01511">
    <property type="entry name" value="ATPase-IB1_Cu"/>
    <property type="match status" value="1"/>
</dbReference>
<feature type="transmembrane region" description="Helical" evidence="11">
    <location>
        <begin position="184"/>
        <end position="204"/>
    </location>
</feature>
<dbReference type="InterPro" id="IPR023299">
    <property type="entry name" value="ATPase_P-typ_cyto_dom_N"/>
</dbReference>
<keyword evidence="8" id="KW-1278">Translocase</keyword>
<dbReference type="Gene3D" id="3.30.70.100">
    <property type="match status" value="1"/>
</dbReference>
<evidence type="ECO:0000313" key="15">
    <source>
        <dbReference type="Proteomes" id="UP001319180"/>
    </source>
</evidence>
<evidence type="ECO:0000259" key="13">
    <source>
        <dbReference type="PROSITE" id="PS50846"/>
    </source>
</evidence>
<dbReference type="NCBIfam" id="TIGR01494">
    <property type="entry name" value="ATPase_P-type"/>
    <property type="match status" value="1"/>
</dbReference>
<dbReference type="PRINTS" id="PR00119">
    <property type="entry name" value="CATATPASE"/>
</dbReference>
<evidence type="ECO:0000256" key="3">
    <source>
        <dbReference type="ARBA" id="ARBA00022475"/>
    </source>
</evidence>
<dbReference type="InterPro" id="IPR023214">
    <property type="entry name" value="HAD_sf"/>
</dbReference>
<dbReference type="Pfam" id="PF00403">
    <property type="entry name" value="HMA"/>
    <property type="match status" value="1"/>
</dbReference>
<dbReference type="InterPro" id="IPR044492">
    <property type="entry name" value="P_typ_ATPase_HD_dom"/>
</dbReference>
<protein>
    <submittedName>
        <fullName evidence="14">Heavy metal translocating P-type ATPase</fullName>
    </submittedName>
</protein>
<dbReference type="InterPro" id="IPR027256">
    <property type="entry name" value="P-typ_ATPase_IB"/>
</dbReference>
<dbReference type="GO" id="GO:0005507">
    <property type="term" value="F:copper ion binding"/>
    <property type="evidence" value="ECO:0007669"/>
    <property type="project" value="TreeGrafter"/>
</dbReference>
<dbReference type="GO" id="GO:0055070">
    <property type="term" value="P:copper ion homeostasis"/>
    <property type="evidence" value="ECO:0007669"/>
    <property type="project" value="TreeGrafter"/>
</dbReference>
<evidence type="ECO:0000256" key="6">
    <source>
        <dbReference type="ARBA" id="ARBA00022741"/>
    </source>
</evidence>
<keyword evidence="9 11" id="KW-1133">Transmembrane helix</keyword>
<keyword evidence="10 11" id="KW-0472">Membrane</keyword>
<sequence length="839" mass="89836">MKHTYTISGMSCDGCRKNVEKALNGIDGVQAKVELNPPLATITMHSHIPTEKLQKALTEVGDYTISISEAGISSHTHGESTVQHDSKKHSRTNAEDTGTPGKYYCPMHCEGDKVYDKPGNCPVCGMHLVKLPEIVLSTKYTCPMHPEIIKDKPGSCPICGMNLVAMTPTDSDDTQAYNDLKKKMVVATAFSVPVFLISMMEMIPNNPLFNIMGIQYWGYVQLLLTIPVVVYACRMFFVRAWVSVKTWNLNMFTLIGMGTSLAFVFSIFALFFPGVFPDEFKTHHGTIGLYFEATAVILTLALLGQLLEARAHSQTSGAIKELLKLAPTEATIIKDGYDQKISIQDIVAGDLLRIKPGDKIPVDGKITDGEGSIDEAMITGEPIPVDKQTGDQVTSGTINGNSSFVMVAEKVGAETLLAQIIQLVNNASRSKAPIQKLADNISGYFVPLVVIIAALTFVTWAIVGPQPAVVYGFINAIAVLIIACPCALGLATPMSIMVGVGKGAQSGVLIKNAEALEQMNKVNVLITDKTGTITEGKPSVEKVVATDYPEIELIQYIASLNQYSEHPLAQAVLNFAKTKKILILASNDFQAVTGMGVIGTVGSKKIALGNRKLMEKVGATVAHDLEHQIVAEQKLGKTVSYISVDGVARGFVTITDPVKGTSGPAIKELMQHGVEVIMLTGDNENTARAVAEQLKLSSFKAGCLPEDKLKEIKHLQAQGKIVAMAGDGINDAPALVQANVGIAMGTGTDVAIESAKITLVKGDLQGIVKAQKLSHAVMKNIKQNLFFAFVYNALGVPVAAGLLYPFFGILLSPMIAALAMSLSSVSVIVNALRLRAVKI</sequence>
<dbReference type="InterPro" id="IPR036412">
    <property type="entry name" value="HAD-like_sf"/>
</dbReference>
<feature type="transmembrane region" description="Helical" evidence="11">
    <location>
        <begin position="216"/>
        <end position="237"/>
    </location>
</feature>
<dbReference type="Pfam" id="PF00702">
    <property type="entry name" value="Hydrolase"/>
    <property type="match status" value="1"/>
</dbReference>
<dbReference type="Gene3D" id="2.70.150.10">
    <property type="entry name" value="Calcium-transporting ATPase, cytoplasmic transduction domain A"/>
    <property type="match status" value="1"/>
</dbReference>
<feature type="compositionally biased region" description="Basic and acidic residues" evidence="12">
    <location>
        <begin position="76"/>
        <end position="85"/>
    </location>
</feature>
<evidence type="ECO:0000256" key="7">
    <source>
        <dbReference type="ARBA" id="ARBA00022840"/>
    </source>
</evidence>
<dbReference type="Proteomes" id="UP001319180">
    <property type="component" value="Unassembled WGS sequence"/>
</dbReference>
<dbReference type="SUPFAM" id="SSF56784">
    <property type="entry name" value="HAD-like"/>
    <property type="match status" value="1"/>
</dbReference>
<dbReference type="SUPFAM" id="SSF81653">
    <property type="entry name" value="Calcium ATPase, transduction domain A"/>
    <property type="match status" value="1"/>
</dbReference>
<dbReference type="SUPFAM" id="SSF81665">
    <property type="entry name" value="Calcium ATPase, transmembrane domain M"/>
    <property type="match status" value="1"/>
</dbReference>
<dbReference type="PROSITE" id="PS01047">
    <property type="entry name" value="HMA_1"/>
    <property type="match status" value="1"/>
</dbReference>